<dbReference type="SMART" id="SM00906">
    <property type="entry name" value="Fungal_trans"/>
    <property type="match status" value="1"/>
</dbReference>
<evidence type="ECO:0000256" key="4">
    <source>
        <dbReference type="ARBA" id="ARBA00023163"/>
    </source>
</evidence>
<accession>A0ABQ8FKR6</accession>
<comment type="caution">
    <text evidence="8">The sequence shown here is derived from an EMBL/GenBank/DDBJ whole genome shotgun (WGS) entry which is preliminary data.</text>
</comment>
<feature type="compositionally biased region" description="Low complexity" evidence="6">
    <location>
        <begin position="820"/>
        <end position="833"/>
    </location>
</feature>
<dbReference type="InterPro" id="IPR050815">
    <property type="entry name" value="TF_fung"/>
</dbReference>
<evidence type="ECO:0000256" key="3">
    <source>
        <dbReference type="ARBA" id="ARBA00023015"/>
    </source>
</evidence>
<feature type="region of interest" description="Disordered" evidence="6">
    <location>
        <begin position="45"/>
        <end position="111"/>
    </location>
</feature>
<sequence length="927" mass="101058">MRPNHTCENCIRRKRKCDRVKPACSLCRLSGFECHYQPYRHTSKHPLLPAPTSSLPSLSTNDQPHLPSSGLHYSTSSSSLPGSTSVSVDASPESLPESPPESSPESLRRSSPSLIGHTLYLTPDTAASAISIDMDKTNFITDVRGLTAPPLFDIQSHATQLMHLSPELQQLFQQQQPLSLYQGQPTTTQLHSIHHEHLLPHQQLHLCNQQLYQHSQQWPQDTPVISSPKGKSNAAAAAQESNSIRAGLEHILTTPTCTIDGNGGDGVATSLANNSTSISANSSGPVNTQNTMTTTAAAVTSLKPEAVATTCISDESTLSHAAFLSPPPQRNLAPSSLLASSITDVRSMHPSLSSTNLFLAPAGPHLDRSDALQFFFTHIRSHVTFVSEAYIFSHADQCPILSNAMVCFALAISPDTNNQKVVHSFYSEAIANIGAVIDRPTPIGILGILITAAATYHILSSKDVPRYIAIAVRLSLELKLNTELGIATFSADEDEQESLRLIWWSIVHIDRIVACGQDRKSEVNESDCLIRLPACSKPLYLNLLDQTTEIDIAVMTSPNWSVVSLPGRGLVANQLVIEKLMNRSLQFCQQINSRKLEGIELVRVRTELQSSLASWHAEAPKSITQFNIETSSTPHTSESWQPLMVVAMYNYARINLWRNLFADCVVKSQYQALTSHAAIESIQAANDLAELVAKPLINNSATSIIGPFFSLTFFAGAVCLITALNLPHSLQDATRNTASLNCLVEGLRSILRSWKSGTKELQSFDYLASLSDSSAIVQLFDILQFPKTIEILPEYMKGMENEAIQGLSTKSHSVSAKGGSSYDPISSDPSSSSMGGNAADLHLRQKNPTKPQKQQKREEKSYHSFQHIQSFSPQTSRTLPSYQESPTAAPHISLAAMNTQTAHTPSDLSLLENADFSLLSSILFIPT</sequence>
<keyword evidence="4" id="KW-0804">Transcription</keyword>
<feature type="domain" description="Zn(2)-C6 fungal-type" evidence="7">
    <location>
        <begin position="6"/>
        <end position="36"/>
    </location>
</feature>
<dbReference type="SUPFAM" id="SSF57701">
    <property type="entry name" value="Zn2/Cys6 DNA-binding domain"/>
    <property type="match status" value="1"/>
</dbReference>
<dbReference type="CDD" id="cd00067">
    <property type="entry name" value="GAL4"/>
    <property type="match status" value="1"/>
</dbReference>
<gene>
    <name evidence="8" type="ORF">BASA50_003581</name>
</gene>
<keyword evidence="9" id="KW-1185">Reference proteome</keyword>
<evidence type="ECO:0000256" key="1">
    <source>
        <dbReference type="ARBA" id="ARBA00004123"/>
    </source>
</evidence>
<keyword evidence="3" id="KW-0805">Transcription regulation</keyword>
<keyword evidence="2" id="KW-0479">Metal-binding</keyword>
<dbReference type="InterPro" id="IPR036864">
    <property type="entry name" value="Zn2-C6_fun-type_DNA-bd_sf"/>
</dbReference>
<evidence type="ECO:0000256" key="6">
    <source>
        <dbReference type="SAM" id="MobiDB-lite"/>
    </source>
</evidence>
<proteinExistence type="predicted"/>
<evidence type="ECO:0000313" key="8">
    <source>
        <dbReference type="EMBL" id="KAH6598542.1"/>
    </source>
</evidence>
<evidence type="ECO:0000259" key="7">
    <source>
        <dbReference type="PROSITE" id="PS50048"/>
    </source>
</evidence>
<dbReference type="SMART" id="SM00066">
    <property type="entry name" value="GAL4"/>
    <property type="match status" value="1"/>
</dbReference>
<evidence type="ECO:0000256" key="5">
    <source>
        <dbReference type="ARBA" id="ARBA00023242"/>
    </source>
</evidence>
<dbReference type="EMBL" id="JAFCIX010000102">
    <property type="protein sequence ID" value="KAH6598542.1"/>
    <property type="molecule type" value="Genomic_DNA"/>
</dbReference>
<dbReference type="PROSITE" id="PS50048">
    <property type="entry name" value="ZN2_CY6_FUNGAL_2"/>
    <property type="match status" value="1"/>
</dbReference>
<evidence type="ECO:0000313" key="9">
    <source>
        <dbReference type="Proteomes" id="UP001648503"/>
    </source>
</evidence>
<feature type="compositionally biased region" description="Low complexity" evidence="6">
    <location>
        <begin position="46"/>
        <end position="60"/>
    </location>
</feature>
<dbReference type="Gene3D" id="4.10.240.10">
    <property type="entry name" value="Zn(2)-C6 fungal-type DNA-binding domain"/>
    <property type="match status" value="1"/>
</dbReference>
<protein>
    <recommendedName>
        <fullName evidence="7">Zn(2)-C6 fungal-type domain-containing protein</fullName>
    </recommendedName>
</protein>
<dbReference type="Proteomes" id="UP001648503">
    <property type="component" value="Unassembled WGS sequence"/>
</dbReference>
<dbReference type="CDD" id="cd12148">
    <property type="entry name" value="fungal_TF_MHR"/>
    <property type="match status" value="1"/>
</dbReference>
<evidence type="ECO:0000256" key="2">
    <source>
        <dbReference type="ARBA" id="ARBA00022723"/>
    </source>
</evidence>
<organism evidence="8 9">
    <name type="scientific">Batrachochytrium salamandrivorans</name>
    <dbReference type="NCBI Taxonomy" id="1357716"/>
    <lineage>
        <taxon>Eukaryota</taxon>
        <taxon>Fungi</taxon>
        <taxon>Fungi incertae sedis</taxon>
        <taxon>Chytridiomycota</taxon>
        <taxon>Chytridiomycota incertae sedis</taxon>
        <taxon>Chytridiomycetes</taxon>
        <taxon>Rhizophydiales</taxon>
        <taxon>Rhizophydiales incertae sedis</taxon>
        <taxon>Batrachochytrium</taxon>
    </lineage>
</organism>
<dbReference type="InterPro" id="IPR001138">
    <property type="entry name" value="Zn2Cys6_DnaBD"/>
</dbReference>
<dbReference type="Pfam" id="PF04082">
    <property type="entry name" value="Fungal_trans"/>
    <property type="match status" value="1"/>
</dbReference>
<name>A0ABQ8FKR6_9FUNG</name>
<dbReference type="InterPro" id="IPR007219">
    <property type="entry name" value="XnlR_reg_dom"/>
</dbReference>
<dbReference type="PANTHER" id="PTHR47338">
    <property type="entry name" value="ZN(II)2CYS6 TRANSCRIPTION FACTOR (EUROFUNG)-RELATED"/>
    <property type="match status" value="1"/>
</dbReference>
<feature type="region of interest" description="Disordered" evidence="6">
    <location>
        <begin position="810"/>
        <end position="886"/>
    </location>
</feature>
<dbReference type="PANTHER" id="PTHR47338:SF5">
    <property type="entry name" value="ZN(II)2CYS6 TRANSCRIPTION FACTOR (EUROFUNG)"/>
    <property type="match status" value="1"/>
</dbReference>
<feature type="compositionally biased region" description="Low complexity" evidence="6">
    <location>
        <begin position="67"/>
        <end position="96"/>
    </location>
</feature>
<feature type="compositionally biased region" description="Polar residues" evidence="6">
    <location>
        <begin position="863"/>
        <end position="886"/>
    </location>
</feature>
<dbReference type="Pfam" id="PF00172">
    <property type="entry name" value="Zn_clus"/>
    <property type="match status" value="1"/>
</dbReference>
<reference evidence="8 9" key="1">
    <citation type="submission" date="2021-02" db="EMBL/GenBank/DDBJ databases">
        <title>Variation within the Batrachochytrium salamandrivorans European outbreak.</title>
        <authorList>
            <person name="Kelly M."/>
            <person name="Pasmans F."/>
            <person name="Shea T.P."/>
            <person name="Munoz J.F."/>
            <person name="Carranza S."/>
            <person name="Cuomo C.A."/>
            <person name="Martel A."/>
        </authorList>
    </citation>
    <scope>NUCLEOTIDE SEQUENCE [LARGE SCALE GENOMIC DNA]</scope>
    <source>
        <strain evidence="8 9">AMFP18/2</strain>
    </source>
</reference>
<keyword evidence="5" id="KW-0539">Nucleus</keyword>
<comment type="subcellular location">
    <subcellularLocation>
        <location evidence="1">Nucleus</location>
    </subcellularLocation>
</comment>